<evidence type="ECO:0000313" key="3">
    <source>
        <dbReference type="Proteomes" id="UP000231742"/>
    </source>
</evidence>
<gene>
    <name evidence="2" type="ORF">CLV85_1893</name>
</gene>
<name>A0A2M9D2C4_9MICO</name>
<evidence type="ECO:0000313" key="2">
    <source>
        <dbReference type="EMBL" id="PJJ78326.1"/>
    </source>
</evidence>
<dbReference type="AlphaFoldDB" id="A0A2M9D2C4"/>
<feature type="domain" description="DUF1508" evidence="1">
    <location>
        <begin position="15"/>
        <end position="57"/>
    </location>
</feature>
<dbReference type="Pfam" id="PF07411">
    <property type="entry name" value="DUF1508"/>
    <property type="match status" value="1"/>
</dbReference>
<dbReference type="RefSeq" id="WP_100389380.1">
    <property type="nucleotide sequence ID" value="NZ_BMZU01000002.1"/>
</dbReference>
<protein>
    <recommendedName>
        <fullName evidence="1">DUF1508 domain-containing protein</fullName>
    </recommendedName>
</protein>
<organism evidence="2 3">
    <name type="scientific">Salinibacterium amurskyense</name>
    <dbReference type="NCBI Taxonomy" id="205941"/>
    <lineage>
        <taxon>Bacteria</taxon>
        <taxon>Bacillati</taxon>
        <taxon>Actinomycetota</taxon>
        <taxon>Actinomycetes</taxon>
        <taxon>Micrococcales</taxon>
        <taxon>Microbacteriaceae</taxon>
        <taxon>Salinibacterium</taxon>
    </lineage>
</organism>
<proteinExistence type="predicted"/>
<dbReference type="InterPro" id="IPR010879">
    <property type="entry name" value="DUF1508"/>
</dbReference>
<dbReference type="Gene3D" id="3.30.160.160">
    <property type="entry name" value="YegP-like"/>
    <property type="match status" value="1"/>
</dbReference>
<dbReference type="EMBL" id="PGFH01000002">
    <property type="protein sequence ID" value="PJJ78326.1"/>
    <property type="molecule type" value="Genomic_DNA"/>
</dbReference>
<keyword evidence="3" id="KW-1185">Reference proteome</keyword>
<dbReference type="SUPFAM" id="SSF160113">
    <property type="entry name" value="YegP-like"/>
    <property type="match status" value="1"/>
</dbReference>
<comment type="caution">
    <text evidence="2">The sequence shown here is derived from an EMBL/GenBank/DDBJ whole genome shotgun (WGS) entry which is preliminary data.</text>
</comment>
<evidence type="ECO:0000259" key="1">
    <source>
        <dbReference type="Pfam" id="PF07411"/>
    </source>
</evidence>
<dbReference type="InterPro" id="IPR036913">
    <property type="entry name" value="YegP-like_sf"/>
</dbReference>
<reference evidence="2 3" key="1">
    <citation type="submission" date="2017-11" db="EMBL/GenBank/DDBJ databases">
        <title>Genomic Encyclopedia of Archaeal and Bacterial Type Strains, Phase II (KMG-II): From Individual Species to Whole Genera.</title>
        <authorList>
            <person name="Goeker M."/>
        </authorList>
    </citation>
    <scope>NUCLEOTIDE SEQUENCE [LARGE SCALE GENOMIC DNA]</scope>
    <source>
        <strain evidence="2 3">DSM 16400</strain>
    </source>
</reference>
<sequence>MKFQIVKGKSESQPFFWRIVASNGQTLAVSENYVAKASAKSAVESVIKSAGGASIEDLT</sequence>
<dbReference type="OrthoDB" id="9802792at2"/>
<accession>A0A2M9D2C4</accession>
<dbReference type="Proteomes" id="UP000231742">
    <property type="component" value="Unassembled WGS sequence"/>
</dbReference>